<dbReference type="SUPFAM" id="SSF56954">
    <property type="entry name" value="Outer membrane efflux proteins (OEP)"/>
    <property type="match status" value="1"/>
</dbReference>
<feature type="chain" id="PRO_5027153906" evidence="9">
    <location>
        <begin position="39"/>
        <end position="504"/>
    </location>
</feature>
<comment type="caution">
    <text evidence="11">The sequence shown here is derived from an EMBL/GenBank/DDBJ whole genome shotgun (WGS) entry which is preliminary data.</text>
</comment>
<evidence type="ECO:0000256" key="3">
    <source>
        <dbReference type="ARBA" id="ARBA00022452"/>
    </source>
</evidence>
<feature type="compositionally biased region" description="Basic residues" evidence="10">
    <location>
        <begin position="1"/>
        <end position="15"/>
    </location>
</feature>
<evidence type="ECO:0000256" key="10">
    <source>
        <dbReference type="SAM" id="MobiDB-lite"/>
    </source>
</evidence>
<dbReference type="PANTHER" id="PTHR30203:SF20">
    <property type="entry name" value="MULTIDRUG RESISTANCE OUTER MEMBRANE PROTEIN MDTP-RELATED"/>
    <property type="match status" value="1"/>
</dbReference>
<dbReference type="PANTHER" id="PTHR30203">
    <property type="entry name" value="OUTER MEMBRANE CATION EFFLUX PROTEIN"/>
    <property type="match status" value="1"/>
</dbReference>
<proteinExistence type="inferred from homology"/>
<dbReference type="OrthoDB" id="9770517at2"/>
<dbReference type="NCBIfam" id="TIGR01845">
    <property type="entry name" value="outer_NodT"/>
    <property type="match status" value="1"/>
</dbReference>
<dbReference type="Pfam" id="PF02321">
    <property type="entry name" value="OEP"/>
    <property type="match status" value="2"/>
</dbReference>
<dbReference type="Proteomes" id="UP000480275">
    <property type="component" value="Unassembled WGS sequence"/>
</dbReference>
<keyword evidence="7 9" id="KW-0564">Palmitate</keyword>
<evidence type="ECO:0000313" key="12">
    <source>
        <dbReference type="Proteomes" id="UP000480275"/>
    </source>
</evidence>
<feature type="region of interest" description="Disordered" evidence="10">
    <location>
        <begin position="1"/>
        <end position="20"/>
    </location>
</feature>
<dbReference type="Gene3D" id="1.20.1600.10">
    <property type="entry name" value="Outer membrane efflux proteins (OEP)"/>
    <property type="match status" value="1"/>
</dbReference>
<evidence type="ECO:0000256" key="6">
    <source>
        <dbReference type="ARBA" id="ARBA00023136"/>
    </source>
</evidence>
<evidence type="ECO:0000313" key="11">
    <source>
        <dbReference type="EMBL" id="MQY52541.1"/>
    </source>
</evidence>
<evidence type="ECO:0000256" key="9">
    <source>
        <dbReference type="RuleBase" id="RU362097"/>
    </source>
</evidence>
<dbReference type="InterPro" id="IPR010131">
    <property type="entry name" value="MdtP/NodT-like"/>
</dbReference>
<evidence type="ECO:0000256" key="2">
    <source>
        <dbReference type="ARBA" id="ARBA00007613"/>
    </source>
</evidence>
<sequence length="504" mass="53843">MPRIPARPRSRPPSRLRRDGRAPTLPALLALLPALLLAACATPGDSASHATLTDAQPLARQLSQGKAPWPQDRWWAALGDAQLDRLIDMALADSPSLHVAEARLAKARALADSADARRFADVSLNAQASRQRYTANGMIPPPVAGTVRESGQLTLDFAYDFDFWGRNRQYIAAAVSQTRAAEAERESARQVLIAAVVDAWSQLDRSYRLLDIADAQVKQRERQQALIQQLLAAGLSPRGEANSARSTAASARQERLALREQLALQRHQLAALLGRGPDFAATLPRPQLQAQADDGVPTVLPADLLGRRPDLVAARWRVEAARGNVGAARAEFYPNVNLTAFTGYSSIGLGQLLKSGSGIAGIGPALNLPLFDGGRRRANLGGANADLDLAIEQYNQSLLDAVRDVADQVASLNALAAQAQEARLALVQAGSARTLAQTRFTAGLASELTTLASDDVWLARQRTLTDIDTRRLTSRIALIKALGGGYDAAPQTHTQEGAPVSAAQ</sequence>
<accession>A0A6L5JZM3</accession>
<evidence type="ECO:0000256" key="4">
    <source>
        <dbReference type="ARBA" id="ARBA00022692"/>
    </source>
</evidence>
<evidence type="ECO:0000256" key="1">
    <source>
        <dbReference type="ARBA" id="ARBA00004370"/>
    </source>
</evidence>
<keyword evidence="3 9" id="KW-1134">Transmembrane beta strand</keyword>
<keyword evidence="5 9" id="KW-0732">Signal</keyword>
<dbReference type="EMBL" id="WIXJ01000012">
    <property type="protein sequence ID" value="MQY52541.1"/>
    <property type="molecule type" value="Genomic_DNA"/>
</dbReference>
<name>A0A6L5JZM3_RHOTE</name>
<dbReference type="AlphaFoldDB" id="A0A6L5JZM3"/>
<keyword evidence="8 9" id="KW-0449">Lipoprotein</keyword>
<keyword evidence="6 9" id="KW-0472">Membrane</keyword>
<organism evidence="11 12">
    <name type="scientific">Rhodocyclus tenuis</name>
    <name type="common">Rhodospirillum tenue</name>
    <dbReference type="NCBI Taxonomy" id="1066"/>
    <lineage>
        <taxon>Bacteria</taxon>
        <taxon>Pseudomonadati</taxon>
        <taxon>Pseudomonadota</taxon>
        <taxon>Betaproteobacteria</taxon>
        <taxon>Rhodocyclales</taxon>
        <taxon>Rhodocyclaceae</taxon>
        <taxon>Rhodocyclus</taxon>
    </lineage>
</organism>
<dbReference type="InterPro" id="IPR003423">
    <property type="entry name" value="OMP_efflux"/>
</dbReference>
<evidence type="ECO:0000256" key="8">
    <source>
        <dbReference type="ARBA" id="ARBA00023288"/>
    </source>
</evidence>
<evidence type="ECO:0000256" key="7">
    <source>
        <dbReference type="ARBA" id="ARBA00023139"/>
    </source>
</evidence>
<protein>
    <submittedName>
        <fullName evidence="11">Efflux transporter outer membrane subunit</fullName>
    </submittedName>
</protein>
<evidence type="ECO:0000256" key="5">
    <source>
        <dbReference type="ARBA" id="ARBA00022729"/>
    </source>
</evidence>
<gene>
    <name evidence="11" type="ORF">GHK24_12235</name>
</gene>
<comment type="similarity">
    <text evidence="2 9">Belongs to the outer membrane factor (OMF) (TC 1.B.17) family.</text>
</comment>
<dbReference type="GO" id="GO:0005886">
    <property type="term" value="C:plasma membrane"/>
    <property type="evidence" value="ECO:0007669"/>
    <property type="project" value="UniProtKB-SubCell"/>
</dbReference>
<reference evidence="11 12" key="1">
    <citation type="submission" date="2019-10" db="EMBL/GenBank/DDBJ databases">
        <title>Whole-genome sequence of the purple nonsulfur photosynthetic bacterium Rhodocyclus tenuis.</title>
        <authorList>
            <person name="Kyndt J.A."/>
            <person name="Meyer T.E."/>
        </authorList>
    </citation>
    <scope>NUCLEOTIDE SEQUENCE [LARGE SCALE GENOMIC DNA]</scope>
    <source>
        <strain evidence="11 12">DSM 110</strain>
    </source>
</reference>
<comment type="subcellular location">
    <subcellularLocation>
        <location evidence="9">Cell membrane</location>
        <topology evidence="9">Lipid-anchor</topology>
    </subcellularLocation>
    <subcellularLocation>
        <location evidence="1">Membrane</location>
    </subcellularLocation>
</comment>
<feature type="signal peptide" evidence="9">
    <location>
        <begin position="1"/>
        <end position="38"/>
    </location>
</feature>
<dbReference type="GO" id="GO:0015562">
    <property type="term" value="F:efflux transmembrane transporter activity"/>
    <property type="evidence" value="ECO:0007669"/>
    <property type="project" value="InterPro"/>
</dbReference>
<dbReference type="Gene3D" id="2.20.200.10">
    <property type="entry name" value="Outer membrane efflux proteins (OEP)"/>
    <property type="match status" value="1"/>
</dbReference>
<keyword evidence="4 9" id="KW-0812">Transmembrane</keyword>